<comment type="caution">
    <text evidence="3">The sequence shown here is derived from an EMBL/GenBank/DDBJ whole genome shotgun (WGS) entry which is preliminary data.</text>
</comment>
<gene>
    <name evidence="3" type="ORF">LSTR_LSTR008103</name>
</gene>
<dbReference type="InterPro" id="IPR009292">
    <property type="entry name" value="RRP36"/>
</dbReference>
<reference evidence="3 4" key="1">
    <citation type="journal article" date="2017" name="Gigascience">
        <title>Genome sequence of the small brown planthopper, Laodelphax striatellus.</title>
        <authorList>
            <person name="Zhu J."/>
            <person name="Jiang F."/>
            <person name="Wang X."/>
            <person name="Yang P."/>
            <person name="Bao Y."/>
            <person name="Zhao W."/>
            <person name="Wang W."/>
            <person name="Lu H."/>
            <person name="Wang Q."/>
            <person name="Cui N."/>
            <person name="Li J."/>
            <person name="Chen X."/>
            <person name="Luo L."/>
            <person name="Yu J."/>
            <person name="Kang L."/>
            <person name="Cui F."/>
        </authorList>
    </citation>
    <scope>NUCLEOTIDE SEQUENCE [LARGE SCALE GENOMIC DNA]</scope>
    <source>
        <strain evidence="3">Lst14</strain>
    </source>
</reference>
<dbReference type="GO" id="GO:0006364">
    <property type="term" value="P:rRNA processing"/>
    <property type="evidence" value="ECO:0007669"/>
    <property type="project" value="UniProtKB-UniRule"/>
</dbReference>
<evidence type="ECO:0000256" key="1">
    <source>
        <dbReference type="RuleBase" id="RU368027"/>
    </source>
</evidence>
<keyword evidence="2" id="KW-0175">Coiled coil</keyword>
<dbReference type="GO" id="GO:0005730">
    <property type="term" value="C:nucleolus"/>
    <property type="evidence" value="ECO:0007669"/>
    <property type="project" value="UniProtKB-SubCell"/>
</dbReference>
<accession>A0A482XDI1</accession>
<comment type="similarity">
    <text evidence="1">Belongs to the RRP36 family.</text>
</comment>
<comment type="subcellular location">
    <subcellularLocation>
        <location evidence="1">Nucleus</location>
        <location evidence="1">Nucleolus</location>
    </subcellularLocation>
</comment>
<dbReference type="Pfam" id="PF06102">
    <property type="entry name" value="RRP36"/>
    <property type="match status" value="1"/>
</dbReference>
<feature type="coiled-coil region" evidence="2">
    <location>
        <begin position="103"/>
        <end position="137"/>
    </location>
</feature>
<name>A0A482XDI1_LAOST</name>
<comment type="function">
    <text evidence="1">Component of the 90S pre-ribosome involved in the maturation of rRNAs. Required for early cleavages of the pre-RNAs in the 40S ribosomal subunit maturation pathway.</text>
</comment>
<dbReference type="GO" id="GO:1990904">
    <property type="term" value="C:ribonucleoprotein complex"/>
    <property type="evidence" value="ECO:0007669"/>
    <property type="project" value="UniProtKB-KW"/>
</dbReference>
<protein>
    <recommendedName>
        <fullName evidence="1">rRNA biogenesis protein RRP36</fullName>
    </recommendedName>
</protein>
<dbReference type="OrthoDB" id="448446at2759"/>
<comment type="subunit">
    <text evidence="1">Associates with 90S and pre-40S pre-ribosomal particles.</text>
</comment>
<dbReference type="AlphaFoldDB" id="A0A482XDI1"/>
<evidence type="ECO:0000256" key="2">
    <source>
        <dbReference type="SAM" id="Coils"/>
    </source>
</evidence>
<keyword evidence="1" id="KW-0539">Nucleus</keyword>
<evidence type="ECO:0000313" key="3">
    <source>
        <dbReference type="EMBL" id="RZF43590.1"/>
    </source>
</evidence>
<dbReference type="Proteomes" id="UP000291343">
    <property type="component" value="Unassembled WGS sequence"/>
</dbReference>
<keyword evidence="1" id="KW-0690">Ribosome biogenesis</keyword>
<proteinExistence type="inferred from homology"/>
<dbReference type="InParanoid" id="A0A482XDI1"/>
<keyword evidence="1" id="KW-0687">Ribonucleoprotein</keyword>
<organism evidence="3 4">
    <name type="scientific">Laodelphax striatellus</name>
    <name type="common">Small brown planthopper</name>
    <name type="synonym">Delphax striatella</name>
    <dbReference type="NCBI Taxonomy" id="195883"/>
    <lineage>
        <taxon>Eukaryota</taxon>
        <taxon>Metazoa</taxon>
        <taxon>Ecdysozoa</taxon>
        <taxon>Arthropoda</taxon>
        <taxon>Hexapoda</taxon>
        <taxon>Insecta</taxon>
        <taxon>Pterygota</taxon>
        <taxon>Neoptera</taxon>
        <taxon>Paraneoptera</taxon>
        <taxon>Hemiptera</taxon>
        <taxon>Auchenorrhyncha</taxon>
        <taxon>Fulgoroidea</taxon>
        <taxon>Delphacidae</taxon>
        <taxon>Criomorphinae</taxon>
        <taxon>Laodelphax</taxon>
    </lineage>
</organism>
<keyword evidence="1" id="KW-0698">rRNA processing</keyword>
<keyword evidence="4" id="KW-1185">Reference proteome</keyword>
<dbReference type="EMBL" id="QKKF02012624">
    <property type="protein sequence ID" value="RZF43590.1"/>
    <property type="molecule type" value="Genomic_DNA"/>
</dbReference>
<evidence type="ECO:0000313" key="4">
    <source>
        <dbReference type="Proteomes" id="UP000291343"/>
    </source>
</evidence>
<sequence length="193" mass="22779">MFLVNEENCKSKEESMEMDLRKNVNISKMFENILEGMKGMETNMKEEMKGMGTNMKEEMKGMKEEMKVGNDKLETNMKLEMTEMKVGIEEFRNKNGENNKRRDEEVRSDLNEIKSDVEKCEEDQKIMKSEVDNLKMNVEEKIQLGRIEIDEILKDSRRKNKIVARDPRFEDACGVYDGKKFKTNYKFLDKIVS</sequence>